<evidence type="ECO:0000313" key="2">
    <source>
        <dbReference type="EMBL" id="KAG0483859.1"/>
    </source>
</evidence>
<organism evidence="2 3">
    <name type="scientific">Vanilla planifolia</name>
    <name type="common">Vanilla</name>
    <dbReference type="NCBI Taxonomy" id="51239"/>
    <lineage>
        <taxon>Eukaryota</taxon>
        <taxon>Viridiplantae</taxon>
        <taxon>Streptophyta</taxon>
        <taxon>Embryophyta</taxon>
        <taxon>Tracheophyta</taxon>
        <taxon>Spermatophyta</taxon>
        <taxon>Magnoliopsida</taxon>
        <taxon>Liliopsida</taxon>
        <taxon>Asparagales</taxon>
        <taxon>Orchidaceae</taxon>
        <taxon>Vanilloideae</taxon>
        <taxon>Vanilleae</taxon>
        <taxon>Vanilla</taxon>
    </lineage>
</organism>
<proteinExistence type="predicted"/>
<feature type="region of interest" description="Disordered" evidence="1">
    <location>
        <begin position="1"/>
        <end position="21"/>
    </location>
</feature>
<protein>
    <submittedName>
        <fullName evidence="2">Uncharacterized protein</fullName>
    </submittedName>
</protein>
<gene>
    <name evidence="2" type="ORF">HPP92_011943</name>
</gene>
<evidence type="ECO:0000313" key="3">
    <source>
        <dbReference type="Proteomes" id="UP000639772"/>
    </source>
</evidence>
<dbReference type="AlphaFoldDB" id="A0A835R3R2"/>
<dbReference type="Proteomes" id="UP000639772">
    <property type="component" value="Unassembled WGS sequence"/>
</dbReference>
<accession>A0A835R3R2</accession>
<name>A0A835R3R2_VANPL</name>
<reference evidence="2 3" key="1">
    <citation type="journal article" date="2020" name="Nat. Food">
        <title>A phased Vanilla planifolia genome enables genetic improvement of flavour and production.</title>
        <authorList>
            <person name="Hasing T."/>
            <person name="Tang H."/>
            <person name="Brym M."/>
            <person name="Khazi F."/>
            <person name="Huang T."/>
            <person name="Chambers A.H."/>
        </authorList>
    </citation>
    <scope>NUCLEOTIDE SEQUENCE [LARGE SCALE GENOMIC DNA]</scope>
    <source>
        <tissue evidence="2">Leaf</tissue>
    </source>
</reference>
<sequence length="76" mass="9015">MSSDVQLVYGDLPQQDPVPQWTVEPSSLRWRSRAAAMTEIYLRNKTFGGKRRRRRRNTMRRRGSRVQNPSSPPEWE</sequence>
<comment type="caution">
    <text evidence="2">The sequence shown here is derived from an EMBL/GenBank/DDBJ whole genome shotgun (WGS) entry which is preliminary data.</text>
</comment>
<feature type="region of interest" description="Disordered" evidence="1">
    <location>
        <begin position="46"/>
        <end position="76"/>
    </location>
</feature>
<feature type="compositionally biased region" description="Basic residues" evidence="1">
    <location>
        <begin position="48"/>
        <end position="64"/>
    </location>
</feature>
<evidence type="ECO:0000256" key="1">
    <source>
        <dbReference type="SAM" id="MobiDB-lite"/>
    </source>
</evidence>
<dbReference type="EMBL" id="JADCNM010000005">
    <property type="protein sequence ID" value="KAG0483859.1"/>
    <property type="molecule type" value="Genomic_DNA"/>
</dbReference>